<evidence type="ECO:0000256" key="1">
    <source>
        <dbReference type="SAM" id="MobiDB-lite"/>
    </source>
</evidence>
<dbReference type="AlphaFoldDB" id="A0A0K2GA52"/>
<keyword evidence="4" id="KW-1185">Reference proteome</keyword>
<dbReference type="KEGG" id="nmv:NITMOv2_1326"/>
<dbReference type="OrthoDB" id="9787613at2"/>
<reference evidence="3 4" key="1">
    <citation type="journal article" date="2015" name="Proc. Natl. Acad. Sci. U.S.A.">
        <title>Expanded metabolic versatility of ubiquitous nitrite-oxidizing bacteria from the genus Nitrospira.</title>
        <authorList>
            <person name="Koch H."/>
            <person name="Lucker S."/>
            <person name="Albertsen M."/>
            <person name="Kitzinger K."/>
            <person name="Herbold C."/>
            <person name="Spieck E."/>
            <person name="Nielsen P.H."/>
            <person name="Wagner M."/>
            <person name="Daims H."/>
        </authorList>
    </citation>
    <scope>NUCLEOTIDE SEQUENCE [LARGE SCALE GENOMIC DNA]</scope>
    <source>
        <strain evidence="3 4">NSP M-1</strain>
    </source>
</reference>
<dbReference type="PATRIC" id="fig|42253.5.peg.1305"/>
<dbReference type="Gene3D" id="1.25.40.10">
    <property type="entry name" value="Tetratricopeptide repeat domain"/>
    <property type="match status" value="1"/>
</dbReference>
<dbReference type="STRING" id="42253.NITMOv2_1326"/>
<dbReference type="Proteomes" id="UP000069205">
    <property type="component" value="Chromosome"/>
</dbReference>
<dbReference type="RefSeq" id="WP_053379032.1">
    <property type="nucleotide sequence ID" value="NZ_CP011801.1"/>
</dbReference>
<dbReference type="InterPro" id="IPR019734">
    <property type="entry name" value="TPR_rpt"/>
</dbReference>
<proteinExistence type="predicted"/>
<feature type="compositionally biased region" description="Low complexity" evidence="1">
    <location>
        <begin position="38"/>
        <end position="48"/>
    </location>
</feature>
<dbReference type="InterPro" id="IPR039568">
    <property type="entry name" value="Peptidase_MA-like_dom"/>
</dbReference>
<dbReference type="Pfam" id="PF13485">
    <property type="entry name" value="Peptidase_MA_2"/>
    <property type="match status" value="1"/>
</dbReference>
<feature type="region of interest" description="Disordered" evidence="1">
    <location>
        <begin position="38"/>
        <end position="63"/>
    </location>
</feature>
<evidence type="ECO:0000259" key="2">
    <source>
        <dbReference type="Pfam" id="PF13485"/>
    </source>
</evidence>
<dbReference type="SMART" id="SM00028">
    <property type="entry name" value="TPR"/>
    <property type="match status" value="3"/>
</dbReference>
<dbReference type="SUPFAM" id="SSF48452">
    <property type="entry name" value="TPR-like"/>
    <property type="match status" value="1"/>
</dbReference>
<evidence type="ECO:0000313" key="3">
    <source>
        <dbReference type="EMBL" id="ALA57754.1"/>
    </source>
</evidence>
<gene>
    <name evidence="3" type="ORF">NITMOv2_1326</name>
</gene>
<feature type="domain" description="Peptidase MA-like" evidence="2">
    <location>
        <begin position="284"/>
        <end position="465"/>
    </location>
</feature>
<accession>A0A0K2GA52</accession>
<dbReference type="EMBL" id="CP011801">
    <property type="protein sequence ID" value="ALA57754.1"/>
    <property type="molecule type" value="Genomic_DNA"/>
</dbReference>
<sequence>MYRRNITHILLPLGVALTLFVTYHHFVKPLVRATSPDSISAESASEPAPEQPAPTHPMPAGEDAKPVRALDQTAVPATQDTAFLETIRDAIETGNLAVAESKLMTLPPGLLADPAAKPFVAILWNNLGLQQERLNGTAASLKPFKKAAALDEQNAVIQLNLAHAYWEQRDPALTIDFLSRLATLAPNEPFPHLAMADLLYEQDKLDQAAAHLTQATERMKQDPGLQSYYQMVTAKVRRADQAESRMAARNSTHFIVKFDGGEDQATWTTVLGILEDAYRDIGQRIGHFPSKPITVVLHTKDTFQSATGSPAWADGLFDSVLGRIQIPTQGATTNVNWLTNVLRHEYVHALLHDRVGGSGGFVPTWLNEGLAMQLAGNEWPDLDQVMRGEMQVIPLQYLEGSWVQLPHNVATLAYLEANSATHFLIERWGMSRVDELLTSFKARESVAAALQAKLFVSYEQFHSRWLDTFQQRRT</sequence>
<protein>
    <submittedName>
        <fullName evidence="3">Putative TPR repeat protein</fullName>
    </submittedName>
</protein>
<name>A0A0K2GA52_NITMO</name>
<evidence type="ECO:0000313" key="4">
    <source>
        <dbReference type="Proteomes" id="UP000069205"/>
    </source>
</evidence>
<organism evidence="3 4">
    <name type="scientific">Nitrospira moscoviensis</name>
    <dbReference type="NCBI Taxonomy" id="42253"/>
    <lineage>
        <taxon>Bacteria</taxon>
        <taxon>Pseudomonadati</taxon>
        <taxon>Nitrospirota</taxon>
        <taxon>Nitrospiria</taxon>
        <taxon>Nitrospirales</taxon>
        <taxon>Nitrospiraceae</taxon>
        <taxon>Nitrospira</taxon>
    </lineage>
</organism>
<dbReference type="InterPro" id="IPR011990">
    <property type="entry name" value="TPR-like_helical_dom_sf"/>
</dbReference>